<gene>
    <name evidence="2" type="ORF">HDU87_002334</name>
</gene>
<dbReference type="InterPro" id="IPR010979">
    <property type="entry name" value="Ribosomal_uS13-like_H2TH"/>
</dbReference>
<dbReference type="Proteomes" id="UP001212152">
    <property type="component" value="Unassembled WGS sequence"/>
</dbReference>
<evidence type="ECO:0000313" key="2">
    <source>
        <dbReference type="EMBL" id="KAJ3180109.1"/>
    </source>
</evidence>
<dbReference type="AlphaFoldDB" id="A0AAD5TLE9"/>
<comment type="caution">
    <text evidence="2">The sequence shown here is derived from an EMBL/GenBank/DDBJ whole genome shotgun (WGS) entry which is preliminary data.</text>
</comment>
<dbReference type="Gene3D" id="1.10.8.50">
    <property type="match status" value="1"/>
</dbReference>
<keyword evidence="3" id="KW-1185">Reference proteome</keyword>
<feature type="compositionally biased region" description="Acidic residues" evidence="1">
    <location>
        <begin position="320"/>
        <end position="335"/>
    </location>
</feature>
<feature type="region of interest" description="Disordered" evidence="1">
    <location>
        <begin position="298"/>
        <end position="335"/>
    </location>
</feature>
<protein>
    <submittedName>
        <fullName evidence="2">Uncharacterized protein</fullName>
    </submittedName>
</protein>
<accession>A0AAD5TLE9</accession>
<proteinExistence type="predicted"/>
<evidence type="ECO:0000256" key="1">
    <source>
        <dbReference type="SAM" id="MobiDB-lite"/>
    </source>
</evidence>
<reference evidence="2" key="1">
    <citation type="submission" date="2020-05" db="EMBL/GenBank/DDBJ databases">
        <title>Phylogenomic resolution of chytrid fungi.</title>
        <authorList>
            <person name="Stajich J.E."/>
            <person name="Amses K."/>
            <person name="Simmons R."/>
            <person name="Seto K."/>
            <person name="Myers J."/>
            <person name="Bonds A."/>
            <person name="Quandt C.A."/>
            <person name="Barry K."/>
            <person name="Liu P."/>
            <person name="Grigoriev I."/>
            <person name="Longcore J.E."/>
            <person name="James T.Y."/>
        </authorList>
    </citation>
    <scope>NUCLEOTIDE SEQUENCE</scope>
    <source>
        <strain evidence="2">JEL0379</strain>
    </source>
</reference>
<evidence type="ECO:0000313" key="3">
    <source>
        <dbReference type="Proteomes" id="UP001212152"/>
    </source>
</evidence>
<sequence length="455" mass="52295">MPEINEIRRMKAFTDVFFAYLSTTSRPQTFFELRQHPGLPHVARAFVDILDEQPQHEIPVLLAHPRHLLFQFKRFSLIWTPLTHSAVQAFPRGLYEEAEASQIAATLNKEKGRPFFIELALVTDEWVYCLLSADRLYHLNLLPPGASFPCDFGIDISVNYPAWINALRRYTSQHHLRSKIIHTELISNQQIWAGCGNYTASEILHAAGLDPFTPAATVYADAQLLGRLAEAFHTFATQELDLAKKFHGPMIAARDQLIREWQECISLDTGIDAYLAEIERSYQPDELSDFSLAPYQPDALARGTTDTDTNNMRAEKEKEVEEAEEREDDREDDEDMDISELYLHQEYSNHAGPTHAAHHAKLVPVYCYSHKKDKHRFYTVFQHPYKKPKNFISLNDVVKKTKKLYGVGMYEFIGLLQETRHKGRPPEGRNIREAGHSAAWKKQYELVTMSSHVSK</sequence>
<dbReference type="SUPFAM" id="SSF46946">
    <property type="entry name" value="S13-like H2TH domain"/>
    <property type="match status" value="1"/>
</dbReference>
<organism evidence="2 3">
    <name type="scientific">Geranomyces variabilis</name>
    <dbReference type="NCBI Taxonomy" id="109894"/>
    <lineage>
        <taxon>Eukaryota</taxon>
        <taxon>Fungi</taxon>
        <taxon>Fungi incertae sedis</taxon>
        <taxon>Chytridiomycota</taxon>
        <taxon>Chytridiomycota incertae sedis</taxon>
        <taxon>Chytridiomycetes</taxon>
        <taxon>Spizellomycetales</taxon>
        <taxon>Powellomycetaceae</taxon>
        <taxon>Geranomyces</taxon>
    </lineage>
</organism>
<name>A0AAD5TLE9_9FUNG</name>
<dbReference type="EMBL" id="JADGJQ010000018">
    <property type="protein sequence ID" value="KAJ3180109.1"/>
    <property type="molecule type" value="Genomic_DNA"/>
</dbReference>
<dbReference type="GO" id="GO:0003676">
    <property type="term" value="F:nucleic acid binding"/>
    <property type="evidence" value="ECO:0007669"/>
    <property type="project" value="InterPro"/>
</dbReference>